<sequence>MALGKQIKHHRTLHGWTLEDLSMRSGVDVGTISALEVRDSKRSEKAQALAKALGLTLDQLLDDSVVEGGADSRDREDGAPVPVPVPVPVPPREPRIRDALRCLRDALASETPGVRRSVVAIMADLADRAEDVAFSDQMIERIMGAMGHLGKKVLPQSATPSKGKIETDGTNLCGWNGGSCP</sequence>
<dbReference type="InterPro" id="IPR010982">
    <property type="entry name" value="Lambda_DNA-bd_dom_sf"/>
</dbReference>
<protein>
    <submittedName>
        <fullName evidence="3">XRE family transcriptional regulator</fullName>
    </submittedName>
</protein>
<reference evidence="4" key="1">
    <citation type="submission" date="2023-07" db="EMBL/GenBank/DDBJ databases">
        <title>Verminephrobacter genomes.</title>
        <authorList>
            <person name="Lund M.B."/>
        </authorList>
    </citation>
    <scope>NUCLEOTIDE SEQUENCE [LARGE SCALE GENOMIC DNA]</scope>
    <source>
        <strain evidence="4">AtM5-05</strain>
    </source>
</reference>
<dbReference type="SMART" id="SM00530">
    <property type="entry name" value="HTH_XRE"/>
    <property type="match status" value="1"/>
</dbReference>
<evidence type="ECO:0000313" key="3">
    <source>
        <dbReference type="EMBL" id="MCW5319657.1"/>
    </source>
</evidence>
<keyword evidence="4" id="KW-1185">Reference proteome</keyword>
<gene>
    <name evidence="3" type="ORF">D5039_00205</name>
</gene>
<dbReference type="SUPFAM" id="SSF47413">
    <property type="entry name" value="lambda repressor-like DNA-binding domains"/>
    <property type="match status" value="1"/>
</dbReference>
<evidence type="ECO:0000313" key="4">
    <source>
        <dbReference type="Proteomes" id="UP001208935"/>
    </source>
</evidence>
<evidence type="ECO:0000256" key="1">
    <source>
        <dbReference type="SAM" id="MobiDB-lite"/>
    </source>
</evidence>
<dbReference type="CDD" id="cd00093">
    <property type="entry name" value="HTH_XRE"/>
    <property type="match status" value="1"/>
</dbReference>
<evidence type="ECO:0000259" key="2">
    <source>
        <dbReference type="PROSITE" id="PS50943"/>
    </source>
</evidence>
<dbReference type="RefSeq" id="WP_265281894.1">
    <property type="nucleotide sequence ID" value="NZ_QZCW01000001.1"/>
</dbReference>
<feature type="domain" description="HTH cro/C1-type" evidence="2">
    <location>
        <begin position="7"/>
        <end position="60"/>
    </location>
</feature>
<feature type="region of interest" description="Disordered" evidence="1">
    <location>
        <begin position="68"/>
        <end position="92"/>
    </location>
</feature>
<dbReference type="PROSITE" id="PS50943">
    <property type="entry name" value="HTH_CROC1"/>
    <property type="match status" value="1"/>
</dbReference>
<comment type="caution">
    <text evidence="3">The sequence shown here is derived from an EMBL/GenBank/DDBJ whole genome shotgun (WGS) entry which is preliminary data.</text>
</comment>
<dbReference type="InterPro" id="IPR001387">
    <property type="entry name" value="Cro/C1-type_HTH"/>
</dbReference>
<dbReference type="Proteomes" id="UP001208935">
    <property type="component" value="Unassembled WGS sequence"/>
</dbReference>
<name>A0ABT3KND0_9BURK</name>
<proteinExistence type="predicted"/>
<dbReference type="Gene3D" id="1.10.260.40">
    <property type="entry name" value="lambda repressor-like DNA-binding domains"/>
    <property type="match status" value="1"/>
</dbReference>
<organism evidence="3 4">
    <name type="scientific">Verminephrobacter aporrectodeae subsp. tuberculatae</name>
    <dbReference type="NCBI Taxonomy" id="1110392"/>
    <lineage>
        <taxon>Bacteria</taxon>
        <taxon>Pseudomonadati</taxon>
        <taxon>Pseudomonadota</taxon>
        <taxon>Betaproteobacteria</taxon>
        <taxon>Burkholderiales</taxon>
        <taxon>Comamonadaceae</taxon>
        <taxon>Verminephrobacter</taxon>
    </lineage>
</organism>
<feature type="compositionally biased region" description="Pro residues" evidence="1">
    <location>
        <begin position="81"/>
        <end position="91"/>
    </location>
</feature>
<accession>A0ABT3KND0</accession>
<dbReference type="EMBL" id="QZCW01000001">
    <property type="protein sequence ID" value="MCW5319657.1"/>
    <property type="molecule type" value="Genomic_DNA"/>
</dbReference>
<dbReference type="Pfam" id="PF01381">
    <property type="entry name" value="HTH_3"/>
    <property type="match status" value="1"/>
</dbReference>